<accession>A0AAD9GKW6</accession>
<dbReference type="FunFam" id="3.30.479.30:FF:000004">
    <property type="entry name" value="Putative membrane protease family, stomatin"/>
    <property type="match status" value="1"/>
</dbReference>
<dbReference type="SMART" id="SM00244">
    <property type="entry name" value="PHB"/>
    <property type="match status" value="1"/>
</dbReference>
<comment type="caution">
    <text evidence="5">The sequence shown here is derived from an EMBL/GenBank/DDBJ whole genome shotgun (WGS) entry which is preliminary data.</text>
</comment>
<dbReference type="Pfam" id="PF16200">
    <property type="entry name" value="Band_7_C"/>
    <property type="match status" value="1"/>
</dbReference>
<keyword evidence="6" id="KW-1185">Reference proteome</keyword>
<dbReference type="InterPro" id="IPR032435">
    <property type="entry name" value="STML2-like_C"/>
</dbReference>
<dbReference type="AlphaFoldDB" id="A0AAD9GKW6"/>
<proteinExistence type="inferred from homology"/>
<dbReference type="Proteomes" id="UP001195914">
    <property type="component" value="Unassembled WGS sequence"/>
</dbReference>
<evidence type="ECO:0000256" key="1">
    <source>
        <dbReference type="ARBA" id="ARBA00004173"/>
    </source>
</evidence>
<evidence type="ECO:0000313" key="5">
    <source>
        <dbReference type="EMBL" id="KAK1940335.1"/>
    </source>
</evidence>
<evidence type="ECO:0000259" key="4">
    <source>
        <dbReference type="SMART" id="SM00244"/>
    </source>
</evidence>
<comment type="subcellular location">
    <subcellularLocation>
        <location evidence="1">Mitochondrion</location>
    </subcellularLocation>
</comment>
<reference evidence="5" key="2">
    <citation type="submission" date="2021-05" db="EMBL/GenBank/DDBJ databases">
        <authorList>
            <person name="Pain A."/>
        </authorList>
    </citation>
    <scope>NUCLEOTIDE SEQUENCE</scope>
    <source>
        <strain evidence="5">1802A</strain>
    </source>
</reference>
<sequence>MTNLRLMRPSHLSHYLNIFKQTNNNSYNRCYSTLSYTDGCVTRRSAQCASIQVPHVRYASTFNYNRGRPTRRPHMGLVIVPQQSVYVVERFGKYKKTLAAGVHILMPGIDRISYIHSLKEDAIVLPNQTAITKDNVILQIDGVLYVKCVDPYHASYGIEDPIFAMTQMAQTTMRSELGKLSLDTTFLERDNLNKKIVEAINVAASNWGMVCMRYEIRDITLPKTIVAAMERQVGLLVYCKYNQQVEAERSKRASILRSEGDKESEINLAISKRQVEILKAEGEAIGERERADATAYALKKITNTLRETGTVDAVSLRLAEKYITAFANLAKETNTVILPTNVTGVNDIVLQAVSLFKTLTKESAKAAPSNLTDIMPIMSEPKVNEENSKA</sequence>
<dbReference type="SUPFAM" id="SSF117892">
    <property type="entry name" value="Band 7/SPFH domain"/>
    <property type="match status" value="1"/>
</dbReference>
<dbReference type="GO" id="GO:0005886">
    <property type="term" value="C:plasma membrane"/>
    <property type="evidence" value="ECO:0007669"/>
    <property type="project" value="UniProtKB-ARBA"/>
</dbReference>
<dbReference type="InterPro" id="IPR036013">
    <property type="entry name" value="Band_7/SPFH_dom_sf"/>
</dbReference>
<dbReference type="PRINTS" id="PR00721">
    <property type="entry name" value="STOMATIN"/>
</dbReference>
<dbReference type="EMBL" id="JAHBMH010000003">
    <property type="protein sequence ID" value="KAK1940335.1"/>
    <property type="molecule type" value="Genomic_DNA"/>
</dbReference>
<evidence type="ECO:0000256" key="2">
    <source>
        <dbReference type="ARBA" id="ARBA00008164"/>
    </source>
</evidence>
<dbReference type="PANTHER" id="PTHR43327:SF10">
    <property type="entry name" value="STOMATIN-LIKE PROTEIN 2, MITOCHONDRIAL"/>
    <property type="match status" value="1"/>
</dbReference>
<evidence type="ECO:0000256" key="3">
    <source>
        <dbReference type="ARBA" id="ARBA00023128"/>
    </source>
</evidence>
<dbReference type="InterPro" id="IPR001972">
    <property type="entry name" value="Stomatin_HflK_fam"/>
</dbReference>
<gene>
    <name evidence="5" type="ORF">X943_002610</name>
</gene>
<dbReference type="InterPro" id="IPR050710">
    <property type="entry name" value="Band7/mec-2_domain"/>
</dbReference>
<dbReference type="Gene3D" id="3.30.479.30">
    <property type="entry name" value="Band 7 domain"/>
    <property type="match status" value="1"/>
</dbReference>
<feature type="domain" description="Band 7" evidence="4">
    <location>
        <begin position="75"/>
        <end position="233"/>
    </location>
</feature>
<dbReference type="GO" id="GO:0007005">
    <property type="term" value="P:mitochondrion organization"/>
    <property type="evidence" value="ECO:0007669"/>
    <property type="project" value="TreeGrafter"/>
</dbReference>
<dbReference type="PANTHER" id="PTHR43327">
    <property type="entry name" value="STOMATIN-LIKE PROTEIN 2, MITOCHONDRIAL"/>
    <property type="match status" value="1"/>
</dbReference>
<dbReference type="GO" id="GO:0005739">
    <property type="term" value="C:mitochondrion"/>
    <property type="evidence" value="ECO:0007669"/>
    <property type="project" value="UniProtKB-SubCell"/>
</dbReference>
<evidence type="ECO:0000313" key="6">
    <source>
        <dbReference type="Proteomes" id="UP001195914"/>
    </source>
</evidence>
<dbReference type="CDD" id="cd08829">
    <property type="entry name" value="SPFH_paraslipin"/>
    <property type="match status" value="1"/>
</dbReference>
<protein>
    <submittedName>
        <fullName evidence="5">Stomatin-like protein</fullName>
    </submittedName>
</protein>
<organism evidence="5 6">
    <name type="scientific">Babesia divergens</name>
    <dbReference type="NCBI Taxonomy" id="32595"/>
    <lineage>
        <taxon>Eukaryota</taxon>
        <taxon>Sar</taxon>
        <taxon>Alveolata</taxon>
        <taxon>Apicomplexa</taxon>
        <taxon>Aconoidasida</taxon>
        <taxon>Piroplasmida</taxon>
        <taxon>Babesiidae</taxon>
        <taxon>Babesia</taxon>
    </lineage>
</organism>
<name>A0AAD9GKW6_BABDI</name>
<comment type="similarity">
    <text evidence="2">Belongs to the band 7/mec-2 family.</text>
</comment>
<dbReference type="GO" id="GO:0098552">
    <property type="term" value="C:side of membrane"/>
    <property type="evidence" value="ECO:0007669"/>
    <property type="project" value="UniProtKB-ARBA"/>
</dbReference>
<reference evidence="5" key="1">
    <citation type="journal article" date="2014" name="Nucleic Acids Res.">
        <title>The evolutionary dynamics of variant antigen genes in Babesia reveal a history of genomic innovation underlying host-parasite interaction.</title>
        <authorList>
            <person name="Jackson A.P."/>
            <person name="Otto T.D."/>
            <person name="Darby A."/>
            <person name="Ramaprasad A."/>
            <person name="Xia D."/>
            <person name="Echaide I.E."/>
            <person name="Farber M."/>
            <person name="Gahlot S."/>
            <person name="Gamble J."/>
            <person name="Gupta D."/>
            <person name="Gupta Y."/>
            <person name="Jackson L."/>
            <person name="Malandrin L."/>
            <person name="Malas T.B."/>
            <person name="Moussa E."/>
            <person name="Nair M."/>
            <person name="Reid A.J."/>
            <person name="Sanders M."/>
            <person name="Sharma J."/>
            <person name="Tracey A."/>
            <person name="Quail M.A."/>
            <person name="Weir W."/>
            <person name="Wastling J.M."/>
            <person name="Hall N."/>
            <person name="Willadsen P."/>
            <person name="Lingelbach K."/>
            <person name="Shiels B."/>
            <person name="Tait A."/>
            <person name="Berriman M."/>
            <person name="Allred D.R."/>
            <person name="Pain A."/>
        </authorList>
    </citation>
    <scope>NUCLEOTIDE SEQUENCE</scope>
    <source>
        <strain evidence="5">1802A</strain>
    </source>
</reference>
<dbReference type="Pfam" id="PF01145">
    <property type="entry name" value="Band_7"/>
    <property type="match status" value="1"/>
</dbReference>
<dbReference type="InterPro" id="IPR001107">
    <property type="entry name" value="Band_7"/>
</dbReference>
<keyword evidence="3" id="KW-0496">Mitochondrion</keyword>